<proteinExistence type="predicted"/>
<reference evidence="3 4" key="1">
    <citation type="submission" date="2014-12" db="EMBL/GenBank/DDBJ databases">
        <title>Genome sequencing of Photobacterium gaetbulicola AD005a.</title>
        <authorList>
            <person name="Adrian T.G.S."/>
            <person name="Chan K.G."/>
        </authorList>
    </citation>
    <scope>NUCLEOTIDE SEQUENCE [LARGE SCALE GENOMIC DNA]</scope>
    <source>
        <strain evidence="3 4">AD005a</strain>
    </source>
</reference>
<dbReference type="AlphaFoldDB" id="A0A0B9G2E9"/>
<organism evidence="3 4">
    <name type="scientific">Photobacterium gaetbulicola</name>
    <dbReference type="NCBI Taxonomy" id="1295392"/>
    <lineage>
        <taxon>Bacteria</taxon>
        <taxon>Pseudomonadati</taxon>
        <taxon>Pseudomonadota</taxon>
        <taxon>Gammaproteobacteria</taxon>
        <taxon>Vibrionales</taxon>
        <taxon>Vibrionaceae</taxon>
        <taxon>Photobacterium</taxon>
    </lineage>
</organism>
<evidence type="ECO:0000259" key="1">
    <source>
        <dbReference type="Pfam" id="PF07755"/>
    </source>
</evidence>
<dbReference type="InterPro" id="IPR027417">
    <property type="entry name" value="P-loop_NTPase"/>
</dbReference>
<feature type="domain" description="D-glutamate N-acetyltransferase-like N-terminal" evidence="2">
    <location>
        <begin position="47"/>
        <end position="125"/>
    </location>
</feature>
<dbReference type="PANTHER" id="PTHR40690">
    <property type="entry name" value="GLL3100 PROTEIN"/>
    <property type="match status" value="1"/>
</dbReference>
<gene>
    <name evidence="3" type="ORF">RJ45_14635</name>
</gene>
<name>A0A0B9G2E9_9GAMM</name>
<dbReference type="Gene3D" id="3.40.50.300">
    <property type="entry name" value="P-loop containing nucleotide triphosphate hydrolases"/>
    <property type="match status" value="1"/>
</dbReference>
<dbReference type="InterPro" id="IPR035402">
    <property type="entry name" value="DgcN-like_N"/>
</dbReference>
<accession>A0A0B9G2E9</accession>
<dbReference type="Gene3D" id="3.40.50.720">
    <property type="entry name" value="NAD(P)-binding Rossmann-like Domain"/>
    <property type="match status" value="1"/>
</dbReference>
<dbReference type="Pfam" id="PF17396">
    <property type="entry name" value="DUF1611_N"/>
    <property type="match status" value="1"/>
</dbReference>
<dbReference type="Pfam" id="PF07755">
    <property type="entry name" value="DUF1611"/>
    <property type="match status" value="1"/>
</dbReference>
<evidence type="ECO:0000313" key="4">
    <source>
        <dbReference type="Proteomes" id="UP000031278"/>
    </source>
</evidence>
<comment type="caution">
    <text evidence="3">The sequence shown here is derived from an EMBL/GenBank/DDBJ whole genome shotgun (WGS) entry which is preliminary data.</text>
</comment>
<dbReference type="PIRSF" id="PIRSF026760">
    <property type="entry name" value="UCP026760"/>
    <property type="match status" value="1"/>
</dbReference>
<feature type="domain" description="D-glutamate N-acetyltransferase-like C-terminal" evidence="1">
    <location>
        <begin position="131"/>
        <end position="328"/>
    </location>
</feature>
<dbReference type="PANTHER" id="PTHR40690:SF1">
    <property type="entry name" value="DUF1611 DOMAIN-CONTAINING PROTEIN"/>
    <property type="match status" value="1"/>
</dbReference>
<evidence type="ECO:0000313" key="3">
    <source>
        <dbReference type="EMBL" id="KHT62948.1"/>
    </source>
</evidence>
<dbReference type="SUPFAM" id="SSF52540">
    <property type="entry name" value="P-loop containing nucleoside triphosphate hydrolases"/>
    <property type="match status" value="1"/>
</dbReference>
<dbReference type="InterPro" id="IPR011669">
    <property type="entry name" value="DgcN-like"/>
</dbReference>
<evidence type="ECO:0000259" key="2">
    <source>
        <dbReference type="Pfam" id="PF17396"/>
    </source>
</evidence>
<dbReference type="EMBL" id="JWLZ01000166">
    <property type="protein sequence ID" value="KHT62948.1"/>
    <property type="molecule type" value="Genomic_DNA"/>
</dbReference>
<sequence length="335" mass="36066">MELKKPYLLFLGDAADQLAAKVAQGIQTWRPEYCVGQYRLDGCNADVGLEDISIKEAAEAGCKTLIIGVANRGGVISEKWLSVLIEAIESGMDIASGLHNKLSDIPELVECAEKNGCSLFDVRYPTHEYPVANGIKRSGKRLLTVGTDCSVGKMYTSLAIEKEMQAHGFDVDFRATGQTGILITGGGVSVDCVVADFIAGAIETIAPENESKHWDVIEGQGSLFHASFAGVTMGLIHGAQPDVLVLCHEPTREHMRGLPGYSLPDLKSCIDTNLSAARLTNPDAKCIGISVNTSNMAVQEAMTYMDHLETEIGLPVVDPFRQGVSRLVEQLKELS</sequence>
<dbReference type="NCBIfam" id="NF041892">
    <property type="entry name" value="DgcN"/>
    <property type="match status" value="1"/>
</dbReference>
<protein>
    <submittedName>
        <fullName evidence="3">EBNA-1 nuclear protein</fullName>
    </submittedName>
</protein>
<dbReference type="RefSeq" id="WP_039463529.1">
    <property type="nucleotide sequence ID" value="NZ_JWLZ01000166.1"/>
</dbReference>
<dbReference type="Proteomes" id="UP000031278">
    <property type="component" value="Unassembled WGS sequence"/>
</dbReference>
<dbReference type="InterPro" id="IPR035086">
    <property type="entry name" value="DgcN-like_C"/>
</dbReference>